<dbReference type="GO" id="GO:0004519">
    <property type="term" value="F:endonuclease activity"/>
    <property type="evidence" value="ECO:0007669"/>
    <property type="project" value="UniProtKB-KW"/>
</dbReference>
<protein>
    <submittedName>
        <fullName evidence="2">Restriction endonuclease</fullName>
    </submittedName>
</protein>
<evidence type="ECO:0000256" key="1">
    <source>
        <dbReference type="SAM" id="MobiDB-lite"/>
    </source>
</evidence>
<dbReference type="Proteomes" id="UP000660668">
    <property type="component" value="Unassembled WGS sequence"/>
</dbReference>
<evidence type="ECO:0000313" key="3">
    <source>
        <dbReference type="Proteomes" id="UP000660668"/>
    </source>
</evidence>
<gene>
    <name evidence="2" type="ORF">ISU10_21925</name>
</gene>
<dbReference type="AlphaFoldDB" id="A0A930VV26"/>
<feature type="region of interest" description="Disordered" evidence="1">
    <location>
        <begin position="594"/>
        <end position="619"/>
    </location>
</feature>
<proteinExistence type="predicted"/>
<keyword evidence="2" id="KW-0540">Nuclease</keyword>
<comment type="caution">
    <text evidence="2">The sequence shown here is derived from an EMBL/GenBank/DDBJ whole genome shotgun (WGS) entry which is preliminary data.</text>
</comment>
<keyword evidence="2" id="KW-0255">Endonuclease</keyword>
<reference evidence="2" key="1">
    <citation type="submission" date="2020-11" db="EMBL/GenBank/DDBJ databases">
        <title>Nocardioides cynanchi sp. nov., isolated from soil of rhizosphere of Cynanchum wilfordii.</title>
        <authorList>
            <person name="Lee J.-S."/>
            <person name="Suh M.K."/>
            <person name="Kim J.-S."/>
        </authorList>
    </citation>
    <scope>NUCLEOTIDE SEQUENCE</scope>
    <source>
        <strain evidence="2">KCTC 19276</strain>
    </source>
</reference>
<name>A0A930VV26_9ACTN</name>
<keyword evidence="2" id="KW-0378">Hydrolase</keyword>
<keyword evidence="3" id="KW-1185">Reference proteome</keyword>
<sequence>MSGRVDWGSRDGNEVEAVIANLLYNEDGRAVRVRPGQGDFGIDVIVPATENSEPWDVYQVKKYAANLNNTQRKKIIESFSRLLIGLVRQGLPINDWYLVTPLDPTVIRDLRGWFNDLPESAISHAKALDEDPLTDDEEARARAWLDTPGRKIEWKGLPFCDSLAAKHWYVVDYYLHGGRDRIRDATDSLAGLLAGDLSARERSHAEPGEGSAALLEPREVVEHLALLDSVLDTDPHFTYGHGISPTLPTMEYEPGLVAATVQQLPNERWLFFKIYQRSAQSLEERPIPIHLEFTFAEGTSEHDAYEQWMRYGKPFEAPAKFSLDLPGGLGAEGKEGRVSVPAPHERGAYQLRMRVVDPEGTALAELEFAMRSTVAEGGTGAWATGTDPSGVLENEGFYDTTPGAVQRVNFTLAPLGGQVAAAVQPAVRFARHLEAPNRIQLAGPFGMFNDMIELDGPQGMVPPSIERFVASLATIQTRTTQVIRIPDITEITNGEVLDIHRVARLIDGDINVGKWRREAIEGVAPGAMAVGEHIQIQLDIPLRVRIDGAVHEVGTVEQTILSATVVEIDGSTVYVEPNLNNTVHERLVDGPASGWAPAGKTAVRARQYPATGEEPPTTG</sequence>
<dbReference type="RefSeq" id="WP_194698584.1">
    <property type="nucleotide sequence ID" value="NZ_JADKPO010000051.1"/>
</dbReference>
<accession>A0A930VV26</accession>
<evidence type="ECO:0000313" key="2">
    <source>
        <dbReference type="EMBL" id="MBF4770440.1"/>
    </source>
</evidence>
<dbReference type="EMBL" id="JADKPO010000051">
    <property type="protein sequence ID" value="MBF4770440.1"/>
    <property type="molecule type" value="Genomic_DNA"/>
</dbReference>
<organism evidence="2 3">
    <name type="scientific">Nocardioides agariphilus</name>
    <dbReference type="NCBI Taxonomy" id="433664"/>
    <lineage>
        <taxon>Bacteria</taxon>
        <taxon>Bacillati</taxon>
        <taxon>Actinomycetota</taxon>
        <taxon>Actinomycetes</taxon>
        <taxon>Propionibacteriales</taxon>
        <taxon>Nocardioidaceae</taxon>
        <taxon>Nocardioides</taxon>
    </lineage>
</organism>